<dbReference type="EMBL" id="MU394344">
    <property type="protein sequence ID" value="KAI6083930.1"/>
    <property type="molecule type" value="Genomic_DNA"/>
</dbReference>
<dbReference type="Proteomes" id="UP001497680">
    <property type="component" value="Unassembled WGS sequence"/>
</dbReference>
<comment type="caution">
    <text evidence="1">The sequence shown here is derived from an EMBL/GenBank/DDBJ whole genome shotgun (WGS) entry which is preliminary data.</text>
</comment>
<reference evidence="1 2" key="1">
    <citation type="journal article" date="2022" name="New Phytol.">
        <title>Ecological generalism drives hyperdiversity of secondary metabolite gene clusters in xylarialean endophytes.</title>
        <authorList>
            <person name="Franco M.E.E."/>
            <person name="Wisecaver J.H."/>
            <person name="Arnold A.E."/>
            <person name="Ju Y.M."/>
            <person name="Slot J.C."/>
            <person name="Ahrendt S."/>
            <person name="Moore L.P."/>
            <person name="Eastman K.E."/>
            <person name="Scott K."/>
            <person name="Konkel Z."/>
            <person name="Mondo S.J."/>
            <person name="Kuo A."/>
            <person name="Hayes R.D."/>
            <person name="Haridas S."/>
            <person name="Andreopoulos B."/>
            <person name="Riley R."/>
            <person name="LaButti K."/>
            <person name="Pangilinan J."/>
            <person name="Lipzen A."/>
            <person name="Amirebrahimi M."/>
            <person name="Yan J."/>
            <person name="Adam C."/>
            <person name="Keymanesh K."/>
            <person name="Ng V."/>
            <person name="Louie K."/>
            <person name="Northen T."/>
            <person name="Drula E."/>
            <person name="Henrissat B."/>
            <person name="Hsieh H.M."/>
            <person name="Youens-Clark K."/>
            <person name="Lutzoni F."/>
            <person name="Miadlikowska J."/>
            <person name="Eastwood D.C."/>
            <person name="Hamelin R.C."/>
            <person name="Grigoriev I.V."/>
            <person name="U'Ren J.M."/>
        </authorList>
    </citation>
    <scope>NUCLEOTIDE SEQUENCE [LARGE SCALE GENOMIC DNA]</scope>
    <source>
        <strain evidence="1 2">ER1909</strain>
    </source>
</reference>
<gene>
    <name evidence="1" type="ORF">F4821DRAFT_243697</name>
</gene>
<accession>A0ACC0CUH2</accession>
<keyword evidence="2" id="KW-1185">Reference proteome</keyword>
<protein>
    <submittedName>
        <fullName evidence="1">Uncharacterized protein</fullName>
    </submittedName>
</protein>
<evidence type="ECO:0000313" key="1">
    <source>
        <dbReference type="EMBL" id="KAI6083930.1"/>
    </source>
</evidence>
<organism evidence="1 2">
    <name type="scientific">Hypoxylon rubiginosum</name>
    <dbReference type="NCBI Taxonomy" id="110542"/>
    <lineage>
        <taxon>Eukaryota</taxon>
        <taxon>Fungi</taxon>
        <taxon>Dikarya</taxon>
        <taxon>Ascomycota</taxon>
        <taxon>Pezizomycotina</taxon>
        <taxon>Sordariomycetes</taxon>
        <taxon>Xylariomycetidae</taxon>
        <taxon>Xylariales</taxon>
        <taxon>Hypoxylaceae</taxon>
        <taxon>Hypoxylon</taxon>
    </lineage>
</organism>
<evidence type="ECO:0000313" key="2">
    <source>
        <dbReference type="Proteomes" id="UP001497680"/>
    </source>
</evidence>
<sequence>METELGLVNIGCKIFDMLLGAKHAKEGSRTKSTKCFVLTTMGMAQVAKSTC</sequence>
<proteinExistence type="predicted"/>
<name>A0ACC0CUH2_9PEZI</name>